<evidence type="ECO:0000313" key="2">
    <source>
        <dbReference type="EMBL" id="QEC47417.1"/>
    </source>
</evidence>
<name>A0A5B8U2Z1_9ACTN</name>
<feature type="transmembrane region" description="Helical" evidence="1">
    <location>
        <begin position="75"/>
        <end position="96"/>
    </location>
</feature>
<protein>
    <recommendedName>
        <fullName evidence="4">DoxX family protein</fullName>
    </recommendedName>
</protein>
<organism evidence="2 3">
    <name type="scientific">Baekduia soli</name>
    <dbReference type="NCBI Taxonomy" id="496014"/>
    <lineage>
        <taxon>Bacteria</taxon>
        <taxon>Bacillati</taxon>
        <taxon>Actinomycetota</taxon>
        <taxon>Thermoleophilia</taxon>
        <taxon>Solirubrobacterales</taxon>
        <taxon>Baekduiaceae</taxon>
        <taxon>Baekduia</taxon>
    </lineage>
</organism>
<accession>A0A5B8U2Z1</accession>
<dbReference type="Proteomes" id="UP000321805">
    <property type="component" value="Chromosome"/>
</dbReference>
<feature type="transmembrane region" description="Helical" evidence="1">
    <location>
        <begin position="48"/>
        <end position="68"/>
    </location>
</feature>
<evidence type="ECO:0000256" key="1">
    <source>
        <dbReference type="SAM" id="Phobius"/>
    </source>
</evidence>
<dbReference type="AlphaFoldDB" id="A0A5B8U2Z1"/>
<keyword evidence="1" id="KW-0472">Membrane</keyword>
<gene>
    <name evidence="2" type="ORF">FSW04_07370</name>
</gene>
<feature type="transmembrane region" description="Helical" evidence="1">
    <location>
        <begin position="116"/>
        <end position="138"/>
    </location>
</feature>
<sequence>MSARRRMVRNFRRGRMQRMLAAATAATALPMGAEIYMNHYGGSFGNKWMWTPVLLSPALAAAGIAGVVNERAARTVLPAVSAVFFLDGALGVFFHLRGAARKPGGFKEATYNLVMGPPALAPGSLTLIGGMGLAAAAARREH</sequence>
<keyword evidence="3" id="KW-1185">Reference proteome</keyword>
<dbReference type="OrthoDB" id="69557at2"/>
<keyword evidence="1" id="KW-0812">Transmembrane</keyword>
<proteinExistence type="predicted"/>
<dbReference type="KEGG" id="bsol:FSW04_07370"/>
<evidence type="ECO:0008006" key="4">
    <source>
        <dbReference type="Google" id="ProtNLM"/>
    </source>
</evidence>
<dbReference type="RefSeq" id="WP_146917844.1">
    <property type="nucleotide sequence ID" value="NZ_CP042430.1"/>
</dbReference>
<evidence type="ECO:0000313" key="3">
    <source>
        <dbReference type="Proteomes" id="UP000321805"/>
    </source>
</evidence>
<dbReference type="EMBL" id="CP042430">
    <property type="protein sequence ID" value="QEC47417.1"/>
    <property type="molecule type" value="Genomic_DNA"/>
</dbReference>
<keyword evidence="1" id="KW-1133">Transmembrane helix</keyword>
<reference evidence="2 3" key="1">
    <citation type="journal article" date="2018" name="J. Microbiol.">
        <title>Baekduia soli gen. nov., sp. nov., a novel bacterium isolated from the soil of Baekdu Mountain and proposal of a novel family name, Baekduiaceae fam. nov.</title>
        <authorList>
            <person name="An D.S."/>
            <person name="Siddiqi M.Z."/>
            <person name="Kim K.H."/>
            <person name="Yu H.S."/>
            <person name="Im W.T."/>
        </authorList>
    </citation>
    <scope>NUCLEOTIDE SEQUENCE [LARGE SCALE GENOMIC DNA]</scope>
    <source>
        <strain evidence="2 3">BR7-21</strain>
    </source>
</reference>